<reference evidence="3" key="1">
    <citation type="submission" date="2022-07" db="EMBL/GenBank/DDBJ databases">
        <authorList>
            <person name="Trinca V."/>
            <person name="Uliana J.V.C."/>
            <person name="Torres T.T."/>
            <person name="Ward R.J."/>
            <person name="Monesi N."/>
        </authorList>
    </citation>
    <scope>NUCLEOTIDE SEQUENCE</scope>
    <source>
        <strain evidence="3">HSMRA1968</strain>
        <tissue evidence="3">Whole embryos</tissue>
    </source>
</reference>
<keyword evidence="1" id="KW-0233">DNA recombination</keyword>
<dbReference type="InterPro" id="IPR011010">
    <property type="entry name" value="DNA_brk_join_enz"/>
</dbReference>
<organism evidence="3 4">
    <name type="scientific">Pseudolycoriella hygida</name>
    <dbReference type="NCBI Taxonomy" id="35572"/>
    <lineage>
        <taxon>Eukaryota</taxon>
        <taxon>Metazoa</taxon>
        <taxon>Ecdysozoa</taxon>
        <taxon>Arthropoda</taxon>
        <taxon>Hexapoda</taxon>
        <taxon>Insecta</taxon>
        <taxon>Pterygota</taxon>
        <taxon>Neoptera</taxon>
        <taxon>Endopterygota</taxon>
        <taxon>Diptera</taxon>
        <taxon>Nematocera</taxon>
        <taxon>Sciaroidea</taxon>
        <taxon>Sciaridae</taxon>
        <taxon>Pseudolycoriella</taxon>
    </lineage>
</organism>
<dbReference type="AlphaFoldDB" id="A0A9Q0MWX2"/>
<dbReference type="EMBL" id="WJQU01000003">
    <property type="protein sequence ID" value="KAJ6639536.1"/>
    <property type="molecule type" value="Genomic_DNA"/>
</dbReference>
<keyword evidence="4" id="KW-1185">Reference proteome</keyword>
<gene>
    <name evidence="3" type="ORF">Bhyg_12282</name>
</gene>
<evidence type="ECO:0000256" key="2">
    <source>
        <dbReference type="SAM" id="MobiDB-lite"/>
    </source>
</evidence>
<dbReference type="GO" id="GO:0006310">
    <property type="term" value="P:DNA recombination"/>
    <property type="evidence" value="ECO:0007669"/>
    <property type="project" value="UniProtKB-KW"/>
</dbReference>
<feature type="region of interest" description="Disordered" evidence="2">
    <location>
        <begin position="558"/>
        <end position="594"/>
    </location>
</feature>
<dbReference type="PANTHER" id="PTHR33480">
    <property type="entry name" value="SET DOMAIN-CONTAINING PROTEIN-RELATED"/>
    <property type="match status" value="1"/>
</dbReference>
<dbReference type="GO" id="GO:0015074">
    <property type="term" value="P:DNA integration"/>
    <property type="evidence" value="ECO:0007669"/>
    <property type="project" value="InterPro"/>
</dbReference>
<dbReference type="GO" id="GO:0003677">
    <property type="term" value="F:DNA binding"/>
    <property type="evidence" value="ECO:0007669"/>
    <property type="project" value="InterPro"/>
</dbReference>
<sequence length="594" mass="68232">MVVAMFTMLKIRLRSNQSDSDVLYLGIQTAILNIRCIAGLSMWNKDNKLNKRELIPCRRVNPKFSNDASCKKTCPYCEGYYSKSSLRFHVRYKCPRRPIAKNEKTKGQRFITALATKDEARYHESASKGLQKVYKRFRDDPLVRSLKFDWLITVYGNKLSAKHTKLKSPDMIRGRLRLIARFLHEMKSIEPIVTDLATMYHPKYFDRIVEAIQAVARFDEEENQYGAPCTATSCVTAIKQIGVMLVSEYIKRDDQENQRLTENFLRVMETDIHSMINKTANENQSALRRRVITLPTINDLQLLNNYIQSESNECYNQLSKSFDYGKWLYLLKLTMISILVFNRKRVGDTEDILLEDFTCREKLNENTNQELFASLSSEAKQIARCYSRMKVRGKKNRTVPVLLNQRMEEMLNLLISHREDAGIHQKNKYLFAIHPSPIEEIVVVNAGAALKKFAKCCGAENPANINGTNLRKQLATICVSLKLDDTEVADVADFMGHAELVHRDIYRQNTIDRQVVKMSQWLETALGNVAIDPTERNLSDHNQQKAKELLERLQNAIGEENCSDEIPSEATPKPKNSADVKKKSAHAHLQRSKA</sequence>
<evidence type="ECO:0000256" key="1">
    <source>
        <dbReference type="ARBA" id="ARBA00023172"/>
    </source>
</evidence>
<dbReference type="PANTHER" id="PTHR33480:SF1">
    <property type="entry name" value="TYR RECOMBINASE DOMAIN-CONTAINING PROTEIN"/>
    <property type="match status" value="1"/>
</dbReference>
<dbReference type="InterPro" id="IPR013762">
    <property type="entry name" value="Integrase-like_cat_sf"/>
</dbReference>
<accession>A0A9Q0MWX2</accession>
<dbReference type="SUPFAM" id="SSF56349">
    <property type="entry name" value="DNA breaking-rejoining enzymes"/>
    <property type="match status" value="1"/>
</dbReference>
<feature type="compositionally biased region" description="Basic residues" evidence="2">
    <location>
        <begin position="583"/>
        <end position="594"/>
    </location>
</feature>
<protein>
    <submittedName>
        <fullName evidence="3">Uncharacterized protein</fullName>
    </submittedName>
</protein>
<name>A0A9Q0MWX2_9DIPT</name>
<evidence type="ECO:0000313" key="4">
    <source>
        <dbReference type="Proteomes" id="UP001151699"/>
    </source>
</evidence>
<evidence type="ECO:0000313" key="3">
    <source>
        <dbReference type="EMBL" id="KAJ6639536.1"/>
    </source>
</evidence>
<dbReference type="OrthoDB" id="8057079at2759"/>
<proteinExistence type="predicted"/>
<dbReference type="Gene3D" id="1.10.443.10">
    <property type="entry name" value="Intergrase catalytic core"/>
    <property type="match status" value="1"/>
</dbReference>
<dbReference type="Proteomes" id="UP001151699">
    <property type="component" value="Chromosome X"/>
</dbReference>
<comment type="caution">
    <text evidence="3">The sequence shown here is derived from an EMBL/GenBank/DDBJ whole genome shotgun (WGS) entry which is preliminary data.</text>
</comment>